<keyword evidence="3" id="KW-1185">Reference proteome</keyword>
<dbReference type="OrthoDB" id="8913677at2"/>
<dbReference type="Proteomes" id="UP000197446">
    <property type="component" value="Unassembled WGS sequence"/>
</dbReference>
<accession>A0A254NH86</accession>
<organism evidence="2 3">
    <name type="scientific">Roseateles puraquae</name>
    <dbReference type="NCBI Taxonomy" id="431059"/>
    <lineage>
        <taxon>Bacteria</taxon>
        <taxon>Pseudomonadati</taxon>
        <taxon>Pseudomonadota</taxon>
        <taxon>Betaproteobacteria</taxon>
        <taxon>Burkholderiales</taxon>
        <taxon>Sphaerotilaceae</taxon>
        <taxon>Roseateles</taxon>
    </lineage>
</organism>
<dbReference type="EMBL" id="NISI01000002">
    <property type="protein sequence ID" value="OWR04618.1"/>
    <property type="molecule type" value="Genomic_DNA"/>
</dbReference>
<comment type="caution">
    <text evidence="2">The sequence shown here is derived from an EMBL/GenBank/DDBJ whole genome shotgun (WGS) entry which is preliminary data.</text>
</comment>
<dbReference type="Gene3D" id="1.10.8.1050">
    <property type="entry name" value="Antitoxin VbhA-like"/>
    <property type="match status" value="1"/>
</dbReference>
<sequence>MTKLSKAERRLAHEQALASVRIEGFEPSPEFLADCEAVVEGAMTNAAARAASLARALAKDQAAAERRGVPRTPD</sequence>
<evidence type="ECO:0000259" key="1">
    <source>
        <dbReference type="Pfam" id="PF18495"/>
    </source>
</evidence>
<protein>
    <recommendedName>
        <fullName evidence="1">Antitoxin VbhA domain-containing protein</fullName>
    </recommendedName>
</protein>
<dbReference type="AlphaFoldDB" id="A0A254NH86"/>
<proteinExistence type="predicted"/>
<name>A0A254NH86_9BURK</name>
<dbReference type="RefSeq" id="WP_088482753.1">
    <property type="nucleotide sequence ID" value="NZ_NISI01000002.1"/>
</dbReference>
<dbReference type="CDD" id="cd11586">
    <property type="entry name" value="VbhA_like"/>
    <property type="match status" value="1"/>
</dbReference>
<evidence type="ECO:0000313" key="3">
    <source>
        <dbReference type="Proteomes" id="UP000197446"/>
    </source>
</evidence>
<dbReference type="InterPro" id="IPR033788">
    <property type="entry name" value="VbhA-like"/>
</dbReference>
<dbReference type="InterPro" id="IPR043038">
    <property type="entry name" value="VbhA_sf"/>
</dbReference>
<feature type="domain" description="Antitoxin VbhA" evidence="1">
    <location>
        <begin position="9"/>
        <end position="55"/>
    </location>
</feature>
<dbReference type="Pfam" id="PF18495">
    <property type="entry name" value="VbhA"/>
    <property type="match status" value="1"/>
</dbReference>
<evidence type="ECO:0000313" key="2">
    <source>
        <dbReference type="EMBL" id="OWR04618.1"/>
    </source>
</evidence>
<reference evidence="2 3" key="1">
    <citation type="journal article" date="2007" name="Int. J. Syst. Evol. Microbiol.">
        <title>Description of Pelomonas aquatica sp. nov. and Pelomonas puraquae sp. nov., isolated from industrial and haemodialysis water.</title>
        <authorList>
            <person name="Gomila M."/>
            <person name="Bowien B."/>
            <person name="Falsen E."/>
            <person name="Moore E.R."/>
            <person name="Lalucat J."/>
        </authorList>
    </citation>
    <scope>NUCLEOTIDE SEQUENCE [LARGE SCALE GENOMIC DNA]</scope>
    <source>
        <strain evidence="2 3">CCUG 52769</strain>
    </source>
</reference>
<dbReference type="InterPro" id="IPR041535">
    <property type="entry name" value="VbhA"/>
</dbReference>
<gene>
    <name evidence="2" type="ORF">CDO81_08530</name>
</gene>